<dbReference type="KEGG" id="spue:AB5L97_15020"/>
<evidence type="ECO:0000313" key="2">
    <source>
        <dbReference type="EMBL" id="XDP44570.1"/>
    </source>
</evidence>
<name>A0AB39L0U7_9MICC</name>
<evidence type="ECO:0000256" key="1">
    <source>
        <dbReference type="SAM" id="MobiDB-lite"/>
    </source>
</evidence>
<proteinExistence type="predicted"/>
<reference evidence="2" key="1">
    <citation type="submission" date="2024-07" db="EMBL/GenBank/DDBJ databases">
        <authorList>
            <person name="fu j."/>
        </authorList>
    </citation>
    <scope>NUCLEOTIDE SEQUENCE</scope>
    <source>
        <strain evidence="2">P10A9</strain>
    </source>
</reference>
<dbReference type="EMBL" id="CP163302">
    <property type="protein sequence ID" value="XDP44570.1"/>
    <property type="molecule type" value="Genomic_DNA"/>
</dbReference>
<organism evidence="2">
    <name type="scientific">Sinomonas puerhi</name>
    <dbReference type="NCBI Taxonomy" id="3238584"/>
    <lineage>
        <taxon>Bacteria</taxon>
        <taxon>Bacillati</taxon>
        <taxon>Actinomycetota</taxon>
        <taxon>Actinomycetes</taxon>
        <taxon>Micrococcales</taxon>
        <taxon>Micrococcaceae</taxon>
        <taxon>Sinomonas</taxon>
    </lineage>
</organism>
<protein>
    <submittedName>
        <fullName evidence="2">Uncharacterized protein</fullName>
    </submittedName>
</protein>
<accession>A0AB39L0U7</accession>
<dbReference type="RefSeq" id="WP_369045256.1">
    <property type="nucleotide sequence ID" value="NZ_CP163302.1"/>
</dbReference>
<dbReference type="AlphaFoldDB" id="A0AB39L0U7"/>
<feature type="region of interest" description="Disordered" evidence="1">
    <location>
        <begin position="1"/>
        <end position="33"/>
    </location>
</feature>
<sequence length="78" mass="7939">MSSPSVKTFEEGAEGPLADAEADTVELGAELPDEQPATASAVIARAAVQAKGPPLARRSPVLGGTWVTQRTPDIAGLL</sequence>
<gene>
    <name evidence="2" type="ORF">AB5L97_15020</name>
</gene>